<dbReference type="InterPro" id="IPR000722">
    <property type="entry name" value="RNA_pol_asu"/>
</dbReference>
<dbReference type="GO" id="GO:0000428">
    <property type="term" value="C:DNA-directed RNA polymerase complex"/>
    <property type="evidence" value="ECO:0007669"/>
    <property type="project" value="UniProtKB-KW"/>
</dbReference>
<keyword evidence="5" id="KW-0804">Transcription</keyword>
<dbReference type="EC" id="2.7.7.6" evidence="1"/>
<dbReference type="SMART" id="SM00663">
    <property type="entry name" value="RPOLA_N"/>
    <property type="match status" value="1"/>
</dbReference>
<comment type="caution">
    <text evidence="7">The sequence shown here is derived from an EMBL/GenBank/DDBJ whole genome shotgun (WGS) entry which is preliminary data.</text>
</comment>
<evidence type="ECO:0000256" key="5">
    <source>
        <dbReference type="ARBA" id="ARBA00023163"/>
    </source>
</evidence>
<dbReference type="GO" id="GO:0003677">
    <property type="term" value="F:DNA binding"/>
    <property type="evidence" value="ECO:0007669"/>
    <property type="project" value="InterPro"/>
</dbReference>
<reference evidence="7" key="2">
    <citation type="journal article" date="2024" name="Plant">
        <title>Genomic evolution and insights into agronomic trait innovations of Sesamum species.</title>
        <authorList>
            <person name="Miao H."/>
            <person name="Wang L."/>
            <person name="Qu L."/>
            <person name="Liu H."/>
            <person name="Sun Y."/>
            <person name="Le M."/>
            <person name="Wang Q."/>
            <person name="Wei S."/>
            <person name="Zheng Y."/>
            <person name="Lin W."/>
            <person name="Duan Y."/>
            <person name="Cao H."/>
            <person name="Xiong S."/>
            <person name="Wang X."/>
            <person name="Wei L."/>
            <person name="Li C."/>
            <person name="Ma Q."/>
            <person name="Ju M."/>
            <person name="Zhao R."/>
            <person name="Li G."/>
            <person name="Mu C."/>
            <person name="Tian Q."/>
            <person name="Mei H."/>
            <person name="Zhang T."/>
            <person name="Gao T."/>
            <person name="Zhang H."/>
        </authorList>
    </citation>
    <scope>NUCLEOTIDE SEQUENCE</scope>
    <source>
        <strain evidence="7">G02</strain>
    </source>
</reference>
<evidence type="ECO:0000256" key="4">
    <source>
        <dbReference type="ARBA" id="ARBA00022695"/>
    </source>
</evidence>
<dbReference type="GO" id="GO:0003899">
    <property type="term" value="F:DNA-directed RNA polymerase activity"/>
    <property type="evidence" value="ECO:0007669"/>
    <property type="project" value="UniProtKB-EC"/>
</dbReference>
<keyword evidence="3" id="KW-0808">Transferase</keyword>
<evidence type="ECO:0000256" key="2">
    <source>
        <dbReference type="ARBA" id="ARBA00022478"/>
    </source>
</evidence>
<dbReference type="AlphaFoldDB" id="A0AAW2L260"/>
<evidence type="ECO:0000256" key="3">
    <source>
        <dbReference type="ARBA" id="ARBA00022679"/>
    </source>
</evidence>
<dbReference type="Gene3D" id="3.30.1490.180">
    <property type="entry name" value="RNA polymerase ii"/>
    <property type="match status" value="1"/>
</dbReference>
<dbReference type="SUPFAM" id="SSF64484">
    <property type="entry name" value="beta and beta-prime subunits of DNA dependent RNA-polymerase"/>
    <property type="match status" value="1"/>
</dbReference>
<dbReference type="Gene3D" id="2.40.40.20">
    <property type="match status" value="1"/>
</dbReference>
<dbReference type="EMBL" id="JACGWJ010000026">
    <property type="protein sequence ID" value="KAL0312669.1"/>
    <property type="molecule type" value="Genomic_DNA"/>
</dbReference>
<keyword evidence="4" id="KW-0548">Nucleotidyltransferase</keyword>
<dbReference type="PANTHER" id="PTHR19376:SF36">
    <property type="entry name" value="DNA-DIRECTED RNA POLYMERASE IV SUBUNIT 1"/>
    <property type="match status" value="1"/>
</dbReference>
<feature type="domain" description="RNA polymerase N-terminal" evidence="6">
    <location>
        <begin position="2"/>
        <end position="157"/>
    </location>
</feature>
<reference evidence="7" key="1">
    <citation type="submission" date="2020-06" db="EMBL/GenBank/DDBJ databases">
        <authorList>
            <person name="Li T."/>
            <person name="Hu X."/>
            <person name="Zhang T."/>
            <person name="Song X."/>
            <person name="Zhang H."/>
            <person name="Dai N."/>
            <person name="Sheng W."/>
            <person name="Hou X."/>
            <person name="Wei L."/>
        </authorList>
    </citation>
    <scope>NUCLEOTIDE SEQUENCE</scope>
    <source>
        <strain evidence="7">G02</strain>
        <tissue evidence="7">Leaf</tissue>
    </source>
</reference>
<protein>
    <recommendedName>
        <fullName evidence="1">DNA-directed RNA polymerase</fullName>
        <ecNumber evidence="1">2.7.7.6</ecNumber>
    </recommendedName>
</protein>
<evidence type="ECO:0000259" key="6">
    <source>
        <dbReference type="SMART" id="SM00663"/>
    </source>
</evidence>
<evidence type="ECO:0000313" key="7">
    <source>
        <dbReference type="EMBL" id="KAL0312669.1"/>
    </source>
</evidence>
<keyword evidence="2 7" id="KW-0240">DNA-directed RNA polymerase</keyword>
<organism evidence="7">
    <name type="scientific">Sesamum radiatum</name>
    <name type="common">Black benniseed</name>
    <dbReference type="NCBI Taxonomy" id="300843"/>
    <lineage>
        <taxon>Eukaryota</taxon>
        <taxon>Viridiplantae</taxon>
        <taxon>Streptophyta</taxon>
        <taxon>Embryophyta</taxon>
        <taxon>Tracheophyta</taxon>
        <taxon>Spermatophyta</taxon>
        <taxon>Magnoliopsida</taxon>
        <taxon>eudicotyledons</taxon>
        <taxon>Gunneridae</taxon>
        <taxon>Pentapetalae</taxon>
        <taxon>asterids</taxon>
        <taxon>lamiids</taxon>
        <taxon>Lamiales</taxon>
        <taxon>Pedaliaceae</taxon>
        <taxon>Sesamum</taxon>
    </lineage>
</organism>
<gene>
    <name evidence="7" type="ORF">Sradi_5666200</name>
</gene>
<accession>A0AAW2L260</accession>
<evidence type="ECO:0000256" key="1">
    <source>
        <dbReference type="ARBA" id="ARBA00012418"/>
    </source>
</evidence>
<dbReference type="Pfam" id="PF00623">
    <property type="entry name" value="RNA_pol_Rpb1_2"/>
    <property type="match status" value="1"/>
</dbReference>
<dbReference type="InterPro" id="IPR045867">
    <property type="entry name" value="DNA-dir_RpoC_beta_prime"/>
</dbReference>
<proteinExistence type="predicted"/>
<dbReference type="InterPro" id="IPR006592">
    <property type="entry name" value="RNA_pol_N"/>
</dbReference>
<dbReference type="GO" id="GO:0006351">
    <property type="term" value="P:DNA-templated transcription"/>
    <property type="evidence" value="ECO:0007669"/>
    <property type="project" value="InterPro"/>
</dbReference>
<name>A0AAW2L260_SESRA</name>
<dbReference type="Gene3D" id="1.10.274.100">
    <property type="entry name" value="RNA polymerase Rpb1, domain 3"/>
    <property type="match status" value="1"/>
</dbReference>
<dbReference type="PANTHER" id="PTHR19376">
    <property type="entry name" value="DNA-DIRECTED RNA POLYMERASE"/>
    <property type="match status" value="1"/>
</dbReference>
<sequence length="204" mass="23007">MVVVGDPRIKVDEIGLPFQIAENVLISDHINLWNWDRLEPCCDFMLYRRGYFSVLRNGQRICIWSKDMLRTGDSICRPLIDGDVVLINRPPSIHQHSLIALSVRILPIKSVVSINPLVCSPLRGDFDGDCLHVTQWAEWSNLLSLSQDSLTAAYLFLEDGVLLNKPEMQQLQMFSSFMPIFPAIIKSTSGAAWTGKTIWSAFAS</sequence>
<dbReference type="InterPro" id="IPR042102">
    <property type="entry name" value="RNA_pol_Rpb1_3_sf"/>
</dbReference>